<organism evidence="2 3">
    <name type="scientific">Pedobacter antarcticus</name>
    <dbReference type="NCBI Taxonomy" id="34086"/>
    <lineage>
        <taxon>Bacteria</taxon>
        <taxon>Pseudomonadati</taxon>
        <taxon>Bacteroidota</taxon>
        <taxon>Sphingobacteriia</taxon>
        <taxon>Sphingobacteriales</taxon>
        <taxon>Sphingobacteriaceae</taxon>
        <taxon>Pedobacter</taxon>
    </lineage>
</organism>
<protein>
    <submittedName>
        <fullName evidence="2">Helix-turn-helix</fullName>
    </submittedName>
</protein>
<dbReference type="AlphaFoldDB" id="A0A1I2H508"/>
<dbReference type="STRING" id="34086.SAMN04488084_102342"/>
<proteinExistence type="predicted"/>
<evidence type="ECO:0000313" key="2">
    <source>
        <dbReference type="EMBL" id="SFF25215.1"/>
    </source>
</evidence>
<feature type="domain" description="HTH cro/C1-type" evidence="1">
    <location>
        <begin position="18"/>
        <end position="72"/>
    </location>
</feature>
<name>A0A1I2H508_9SPHI</name>
<reference evidence="2 3" key="1">
    <citation type="submission" date="2016-10" db="EMBL/GenBank/DDBJ databases">
        <authorList>
            <person name="de Groot N.N."/>
        </authorList>
    </citation>
    <scope>NUCLEOTIDE SEQUENCE [LARGE SCALE GENOMIC DNA]</scope>
    <source>
        <strain evidence="2 3">ATCC 51969</strain>
    </source>
</reference>
<dbReference type="SMART" id="SM00530">
    <property type="entry name" value="HTH_XRE"/>
    <property type="match status" value="1"/>
</dbReference>
<dbReference type="PROSITE" id="PS50943">
    <property type="entry name" value="HTH_CROC1"/>
    <property type="match status" value="1"/>
</dbReference>
<dbReference type="SUPFAM" id="SSF47413">
    <property type="entry name" value="lambda repressor-like DNA-binding domains"/>
    <property type="match status" value="1"/>
</dbReference>
<dbReference type="EMBL" id="FONS01000007">
    <property type="protein sequence ID" value="SFF25215.1"/>
    <property type="molecule type" value="Genomic_DNA"/>
</dbReference>
<evidence type="ECO:0000313" key="3">
    <source>
        <dbReference type="Proteomes" id="UP000183129"/>
    </source>
</evidence>
<dbReference type="GO" id="GO:0003677">
    <property type="term" value="F:DNA binding"/>
    <property type="evidence" value="ECO:0007669"/>
    <property type="project" value="InterPro"/>
</dbReference>
<evidence type="ECO:0000259" key="1">
    <source>
        <dbReference type="PROSITE" id="PS50943"/>
    </source>
</evidence>
<dbReference type="Proteomes" id="UP000183129">
    <property type="component" value="Unassembled WGS sequence"/>
</dbReference>
<sequence length="177" mass="20385">MSVSKKDYSAVKEYGQRIRAFRKAAELSQKELATFTEVHQPYIAAIENGDLNIGIKIQETIGQTFGVRYYQLADPEFPIPAREILRDNIRKYLISKQIDPAWLNEETPNLSHYVDMILNSDFLDKPRTAKAIAQEIAARYRVTASAARVTDILSRNPRRQLVQITKSKNSRLNIYQR</sequence>
<accession>A0A1I2H508</accession>
<gene>
    <name evidence="2" type="ORF">SAMN03003324_03009</name>
</gene>
<dbReference type="InterPro" id="IPR010982">
    <property type="entry name" value="Lambda_DNA-bd_dom_sf"/>
</dbReference>
<dbReference type="InterPro" id="IPR001387">
    <property type="entry name" value="Cro/C1-type_HTH"/>
</dbReference>
<dbReference type="Gene3D" id="1.10.260.40">
    <property type="entry name" value="lambda repressor-like DNA-binding domains"/>
    <property type="match status" value="1"/>
</dbReference>
<dbReference type="CDD" id="cd00093">
    <property type="entry name" value="HTH_XRE"/>
    <property type="match status" value="1"/>
</dbReference>
<dbReference type="Pfam" id="PF01381">
    <property type="entry name" value="HTH_3"/>
    <property type="match status" value="1"/>
</dbReference>